<keyword evidence="3" id="KW-0812">Transmembrane</keyword>
<feature type="compositionally biased region" description="Polar residues" evidence="2">
    <location>
        <begin position="275"/>
        <end position="287"/>
    </location>
</feature>
<accession>A0A8R1YDT1</accession>
<proteinExistence type="predicted"/>
<feature type="transmembrane region" description="Helical" evidence="3">
    <location>
        <begin position="1171"/>
        <end position="1190"/>
    </location>
</feature>
<reference evidence="6" key="1">
    <citation type="journal article" date="2008" name="Nat. Genet.">
        <title>The Pristionchus pacificus genome provides a unique perspective on nematode lifestyle and parasitism.</title>
        <authorList>
            <person name="Dieterich C."/>
            <person name="Clifton S.W."/>
            <person name="Schuster L.N."/>
            <person name="Chinwalla A."/>
            <person name="Delehaunty K."/>
            <person name="Dinkelacker I."/>
            <person name="Fulton L."/>
            <person name="Fulton R."/>
            <person name="Godfrey J."/>
            <person name="Minx P."/>
            <person name="Mitreva M."/>
            <person name="Roeseler W."/>
            <person name="Tian H."/>
            <person name="Witte H."/>
            <person name="Yang S.P."/>
            <person name="Wilson R.K."/>
            <person name="Sommer R.J."/>
        </authorList>
    </citation>
    <scope>NUCLEOTIDE SEQUENCE [LARGE SCALE GENOMIC DNA]</scope>
    <source>
        <strain evidence="6">PS312</strain>
    </source>
</reference>
<name>A0A2A6BTE4_PRIPA</name>
<feature type="region of interest" description="Disordered" evidence="2">
    <location>
        <begin position="550"/>
        <end position="686"/>
    </location>
</feature>
<protein>
    <submittedName>
        <fullName evidence="5">EGF-like domain-containing protein</fullName>
    </submittedName>
</protein>
<dbReference type="PROSITE" id="PS01186">
    <property type="entry name" value="EGF_2"/>
    <property type="match status" value="1"/>
</dbReference>
<feature type="disulfide bond" evidence="1">
    <location>
        <begin position="1029"/>
        <end position="1038"/>
    </location>
</feature>
<feature type="transmembrane region" description="Helical" evidence="3">
    <location>
        <begin position="1079"/>
        <end position="1096"/>
    </location>
</feature>
<dbReference type="PROSITE" id="PS50026">
    <property type="entry name" value="EGF_3"/>
    <property type="match status" value="1"/>
</dbReference>
<dbReference type="CDD" id="cd00054">
    <property type="entry name" value="EGF_CA"/>
    <property type="match status" value="1"/>
</dbReference>
<evidence type="ECO:0000313" key="5">
    <source>
        <dbReference type="EnsemblMetazoa" id="PPA12401.1"/>
    </source>
</evidence>
<accession>A0A2A6BTE4</accession>
<keyword evidence="4" id="KW-0732">Signal</keyword>
<dbReference type="PROSITE" id="PS00022">
    <property type="entry name" value="EGF_1"/>
    <property type="match status" value="1"/>
</dbReference>
<evidence type="ECO:0000256" key="3">
    <source>
        <dbReference type="SAM" id="Phobius"/>
    </source>
</evidence>
<comment type="caution">
    <text evidence="1">Lacks conserved residue(s) required for the propagation of feature annotation.</text>
</comment>
<evidence type="ECO:0000313" key="6">
    <source>
        <dbReference type="Proteomes" id="UP000005239"/>
    </source>
</evidence>
<dbReference type="OrthoDB" id="5845450at2759"/>
<reference evidence="5" key="2">
    <citation type="submission" date="2022-06" db="UniProtKB">
        <authorList>
            <consortium name="EnsemblMetazoa"/>
        </authorList>
    </citation>
    <scope>IDENTIFICATION</scope>
    <source>
        <strain evidence="5">PS312</strain>
    </source>
</reference>
<dbReference type="InterPro" id="IPR000742">
    <property type="entry name" value="EGF"/>
</dbReference>
<feature type="compositionally biased region" description="Polar residues" evidence="2">
    <location>
        <begin position="437"/>
        <end position="475"/>
    </location>
</feature>
<feature type="compositionally biased region" description="Low complexity" evidence="2">
    <location>
        <begin position="481"/>
        <end position="519"/>
    </location>
</feature>
<feature type="compositionally biased region" description="Low complexity" evidence="2">
    <location>
        <begin position="575"/>
        <end position="644"/>
    </location>
</feature>
<feature type="compositionally biased region" description="Low complexity" evidence="2">
    <location>
        <begin position="393"/>
        <end position="436"/>
    </location>
</feature>
<gene>
    <name evidence="5" type="primary">WBGene00101955</name>
</gene>
<keyword evidence="1" id="KW-0245">EGF-like domain</keyword>
<feature type="compositionally biased region" description="Basic and acidic residues" evidence="2">
    <location>
        <begin position="333"/>
        <end position="342"/>
    </location>
</feature>
<keyword evidence="6" id="KW-1185">Reference proteome</keyword>
<evidence type="ECO:0000256" key="2">
    <source>
        <dbReference type="SAM" id="MobiDB-lite"/>
    </source>
</evidence>
<feature type="compositionally biased region" description="Low complexity" evidence="2">
    <location>
        <begin position="254"/>
        <end position="264"/>
    </location>
</feature>
<feature type="region of interest" description="Disordered" evidence="2">
    <location>
        <begin position="327"/>
        <end position="369"/>
    </location>
</feature>
<keyword evidence="1" id="KW-1015">Disulfide bond</keyword>
<evidence type="ECO:0000256" key="4">
    <source>
        <dbReference type="SAM" id="SignalP"/>
    </source>
</evidence>
<feature type="compositionally biased region" description="Low complexity" evidence="2">
    <location>
        <begin position="550"/>
        <end position="561"/>
    </location>
</feature>
<keyword evidence="3" id="KW-1133">Transmembrane helix</keyword>
<feature type="compositionally biased region" description="Polar residues" evidence="2">
    <location>
        <begin position="645"/>
        <end position="686"/>
    </location>
</feature>
<dbReference type="SUPFAM" id="SSF57196">
    <property type="entry name" value="EGF/Laminin"/>
    <property type="match status" value="1"/>
</dbReference>
<organism evidence="5 6">
    <name type="scientific">Pristionchus pacificus</name>
    <name type="common">Parasitic nematode worm</name>
    <dbReference type="NCBI Taxonomy" id="54126"/>
    <lineage>
        <taxon>Eukaryota</taxon>
        <taxon>Metazoa</taxon>
        <taxon>Ecdysozoa</taxon>
        <taxon>Nematoda</taxon>
        <taxon>Chromadorea</taxon>
        <taxon>Rhabditida</taxon>
        <taxon>Rhabditina</taxon>
        <taxon>Diplogasteromorpha</taxon>
        <taxon>Diplogasteroidea</taxon>
        <taxon>Neodiplogasteridae</taxon>
        <taxon>Pristionchus</taxon>
    </lineage>
</organism>
<feature type="transmembrane region" description="Helical" evidence="3">
    <location>
        <begin position="1128"/>
        <end position="1151"/>
    </location>
</feature>
<feature type="signal peptide" evidence="4">
    <location>
        <begin position="1"/>
        <end position="24"/>
    </location>
</feature>
<feature type="region of interest" description="Disordered" evidence="2">
    <location>
        <begin position="248"/>
        <end position="287"/>
    </location>
</feature>
<dbReference type="Gene3D" id="2.10.25.10">
    <property type="entry name" value="Laminin"/>
    <property type="match status" value="1"/>
</dbReference>
<dbReference type="Proteomes" id="UP000005239">
    <property type="component" value="Unassembled WGS sequence"/>
</dbReference>
<keyword evidence="3" id="KW-0472">Membrane</keyword>
<sequence>MPCCFLQRMLLLILFTILPAAVIGCVPVKTPEKGISAGCQKYESAVVECNRIRIAEGVPPPGPKLGQSASVRTDTKERRTQLGTAACFYAETDLDSCSQFERHSNDRMTLDKCYEYMMANPKYQVYASVERVWESERVRSSGVEFEVRVIISSFVVLSHRCVANTALTSLSILCPAGKIPAIFGPNTYADLSKATCDATTKQWTFFDSRTGMPITQSENEEMILEWKENQLAANTSIIDIETKCGEADVPLNQTTTTSTPTTTTEPRDADPTTTHTNQPSATPNCDPNCVSSSTIASQEKESVCYHRCLTCDLKLETTTLDRDATTASTHLTTTEHEHHEGTYNRTTDAANSITGGASVTPSHWSSSTTAEVTITEIARTTDKGGAGGQQPNGDTTSSTQSTLTGTTSDNTTLSSAIESGTVTGSSTSTVSTSTTSANPLTETATLPDGTTDSSATGFSTASVNITATDPTTSSLEIDPESSSTWISNSESTTSTLTASESDPSESSTISPSESTTSTPNQNNFVSGPITMVCLDCNETSTTEWTTVTMITASPTTTTGATVESSPSGPAKIDTTESSSSSSKTTTTLEEILSTPTSSSSSKTTSLTELLSTSSDKSATTSTETLSELTTSGSSTSSPTITSVTPKMTSSGSTKFITKSSTPTTRTASESKASTPTTILPRPSTGSITVESSTLVSEITTAASGTPTTTVTKSTVIQSVIDTTVPSTVTNVGATTTVSMGTASTTPTTVETSTIVGSTTRDPLVSDCNVACPEGFHEGETFCLQVTPPEYSRSYSDALTYCQRSDHLDMMDGKEIKENLKSLNEMVMNGMLSSALIYANEHGSAFVRRNRTILVLDLKETTRFTLGIAKRIGIGAKNDNLIGVCRITKSCQVAACDLNVFKETGVPSLTLPSSFNTTLEEGTSFRAACPPGPDGQSRSYQFECSTRGHVEPHPSVVGCQYEADDEPACDECHPRGTYNCTMVEGKGAKCNCNEGWRMFSCWLSPDFCKTRNCSGNGRCLNKVDHGFCECFDGFSGDDCQVNMTAISWNDPNKAAMFSATTVLLFKHPDLFNVEPACCRFYFWMVAMCYCIGQLFWLQEAVNVRSCCLARNRNEWDIDFEGIKRKKYAYLYRIAPTYLLGAVFVLGVCIGGWDSVPSEWTCFGVFSEMRTGVWMPLVVFNGMTALVSMAIGEHAAIVHFNRPHFKVKTHHFIEMFDPYTRERVDKVYRNLAFTIIGPLLHCLTWFFLALSADMSNTTIDNIATALTYIYTANNVVQCMITSPPIYSQLACLMMRFAPPSYRPEREKLHLRTRDEVVYNKDPDWIAEIEQKRQKEIKDQDERETREWNQKVLGEFPNAPAWLLRQPKEEGPLPILAPPPPIAPCHEDYIPIKRQQMISRRWNREYLEERLETRMPPDICTYEVLKREMNEGMLDGTKEENAQMRGIWARFVLYVPSTDHLDLSKRVDRDKIRAALSSFDYDPTSVDEILTLEQMHLDEFGRPQLVNFMKMPHPKMDYQIAEFDAAYGAYMDGINKGFDQIYDDDEYVVKAMEGMSEEEKEGMKRALNILPGIGEEGARSRNPRKKELDSMWFDEERIGFIGPPRTATAPLEPEHRIMAIKQRQYAKMSEQQWKFMEKAAARIAEARQLRATYAGRI</sequence>
<feature type="chain" id="PRO_5043433600" evidence="4">
    <location>
        <begin position="25"/>
        <end position="1654"/>
    </location>
</feature>
<feature type="compositionally biased region" description="Polar residues" evidence="2">
    <location>
        <begin position="343"/>
        <end position="369"/>
    </location>
</feature>
<evidence type="ECO:0000256" key="1">
    <source>
        <dbReference type="PROSITE-ProRule" id="PRU00076"/>
    </source>
</evidence>
<feature type="region of interest" description="Disordered" evidence="2">
    <location>
        <begin position="381"/>
        <end position="524"/>
    </location>
</feature>
<dbReference type="EnsemblMetazoa" id="PPA12401.1">
    <property type="protein sequence ID" value="PPA12401.1"/>
    <property type="gene ID" value="WBGene00101955"/>
</dbReference>
<feature type="transmembrane region" description="Helical" evidence="3">
    <location>
        <begin position="1229"/>
        <end position="1250"/>
    </location>
</feature>